<name>A0AAW9DM20_ACIAO</name>
<dbReference type="Proteomes" id="UP001279553">
    <property type="component" value="Unassembled WGS sequence"/>
</dbReference>
<reference evidence="1 2" key="1">
    <citation type="submission" date="2023-11" db="EMBL/GenBank/DDBJ databases">
        <title>MicrobeMod: A computational toolkit for identifying prokaryotic methylation and restriction-modification with nanopore sequencing.</title>
        <authorList>
            <person name="Crits-Christoph A."/>
            <person name="Kang S.C."/>
            <person name="Lee H."/>
            <person name="Ostrov N."/>
        </authorList>
    </citation>
    <scope>NUCLEOTIDE SEQUENCE [LARGE SCALE GENOMIC DNA]</scope>
    <source>
        <strain evidence="1 2">DSMZ 700</strain>
    </source>
</reference>
<evidence type="ECO:0000313" key="2">
    <source>
        <dbReference type="Proteomes" id="UP001279553"/>
    </source>
</evidence>
<proteinExistence type="predicted"/>
<sequence>MGDTTMSETTTQNGRAMAAILHQSYDQVDYLWRQGRISFTNWRLYKAFWTWGAPRFSGTGNLTQAAYAEKLGWDAVFRKIERTRRLIQIIARLGEGKTPWPVHVTPPPTTCRTIAYGHGATVQIFEEFADARPSLIAFATRLCHEYGKPGRPAMICIDDDNEFYVGVGP</sequence>
<dbReference type="AlphaFoldDB" id="A0AAW9DM20"/>
<organism evidence="1 2">
    <name type="scientific">Acidiphilium acidophilum</name>
    <name type="common">Thiobacillus acidophilus</name>
    <dbReference type="NCBI Taxonomy" id="76588"/>
    <lineage>
        <taxon>Bacteria</taxon>
        <taxon>Pseudomonadati</taxon>
        <taxon>Pseudomonadota</taxon>
        <taxon>Alphaproteobacteria</taxon>
        <taxon>Acetobacterales</taxon>
        <taxon>Acidocellaceae</taxon>
        <taxon>Acidiphilium</taxon>
    </lineage>
</organism>
<dbReference type="EMBL" id="JAWXYB010000006">
    <property type="protein sequence ID" value="MDX5929422.1"/>
    <property type="molecule type" value="Genomic_DNA"/>
</dbReference>
<comment type="caution">
    <text evidence="1">The sequence shown here is derived from an EMBL/GenBank/DDBJ whole genome shotgun (WGS) entry which is preliminary data.</text>
</comment>
<gene>
    <name evidence="1" type="ORF">SIL87_01400</name>
</gene>
<protein>
    <submittedName>
        <fullName evidence="1">Uncharacterized protein</fullName>
    </submittedName>
</protein>
<evidence type="ECO:0000313" key="1">
    <source>
        <dbReference type="EMBL" id="MDX5929422.1"/>
    </source>
</evidence>
<keyword evidence="2" id="KW-1185">Reference proteome</keyword>
<accession>A0AAW9DM20</accession>